<dbReference type="InterPro" id="IPR001753">
    <property type="entry name" value="Enoyl-CoA_hydra/iso"/>
</dbReference>
<dbReference type="OrthoDB" id="1696280at2759"/>
<evidence type="ECO:0000256" key="1">
    <source>
        <dbReference type="SAM" id="MobiDB-lite"/>
    </source>
</evidence>
<feature type="region of interest" description="Disordered" evidence="1">
    <location>
        <begin position="258"/>
        <end position="284"/>
    </location>
</feature>
<dbReference type="SUPFAM" id="SSF52096">
    <property type="entry name" value="ClpP/crotonase"/>
    <property type="match status" value="1"/>
</dbReference>
<protein>
    <submittedName>
        <fullName evidence="2">Putative enoyl-hydratase isomerase</fullName>
    </submittedName>
</protein>
<keyword evidence="2" id="KW-0413">Isomerase</keyword>
<dbReference type="InterPro" id="IPR029045">
    <property type="entry name" value="ClpP/crotonase-like_dom_sf"/>
</dbReference>
<evidence type="ECO:0000313" key="3">
    <source>
        <dbReference type="Proteomes" id="UP000030854"/>
    </source>
</evidence>
<accession>A0A0B1P308</accession>
<dbReference type="STRING" id="52586.A0A0B1P308"/>
<dbReference type="EMBL" id="JNVN01003030">
    <property type="protein sequence ID" value="KHJ31276.1"/>
    <property type="molecule type" value="Genomic_DNA"/>
</dbReference>
<gene>
    <name evidence="2" type="ORF">EV44_g1934</name>
</gene>
<organism evidence="2 3">
    <name type="scientific">Uncinula necator</name>
    <name type="common">Grape powdery mildew</name>
    <dbReference type="NCBI Taxonomy" id="52586"/>
    <lineage>
        <taxon>Eukaryota</taxon>
        <taxon>Fungi</taxon>
        <taxon>Dikarya</taxon>
        <taxon>Ascomycota</taxon>
        <taxon>Pezizomycotina</taxon>
        <taxon>Leotiomycetes</taxon>
        <taxon>Erysiphales</taxon>
        <taxon>Erysiphaceae</taxon>
        <taxon>Erysiphe</taxon>
    </lineage>
</organism>
<dbReference type="HOGENOM" id="CLU_009834_3_1_1"/>
<dbReference type="AlphaFoldDB" id="A0A0B1P308"/>
<proteinExistence type="predicted"/>
<dbReference type="OMA" id="SIVCTNP"/>
<dbReference type="Pfam" id="PF00378">
    <property type="entry name" value="ECH_1"/>
    <property type="match status" value="1"/>
</dbReference>
<feature type="compositionally biased region" description="Basic and acidic residues" evidence="1">
    <location>
        <begin position="263"/>
        <end position="273"/>
    </location>
</feature>
<dbReference type="GO" id="GO:0005777">
    <property type="term" value="C:peroxisome"/>
    <property type="evidence" value="ECO:0007669"/>
    <property type="project" value="TreeGrafter"/>
</dbReference>
<dbReference type="Gene3D" id="3.90.226.10">
    <property type="entry name" value="2-enoyl-CoA Hydratase, Chain A, domain 1"/>
    <property type="match status" value="1"/>
</dbReference>
<dbReference type="PANTHER" id="PTHR11941">
    <property type="entry name" value="ENOYL-COA HYDRATASE-RELATED"/>
    <property type="match status" value="1"/>
</dbReference>
<dbReference type="GO" id="GO:0006635">
    <property type="term" value="P:fatty acid beta-oxidation"/>
    <property type="evidence" value="ECO:0007669"/>
    <property type="project" value="TreeGrafter"/>
</dbReference>
<dbReference type="Proteomes" id="UP000030854">
    <property type="component" value="Unassembled WGS sequence"/>
</dbReference>
<evidence type="ECO:0000313" key="2">
    <source>
        <dbReference type="EMBL" id="KHJ31276.1"/>
    </source>
</evidence>
<keyword evidence="3" id="KW-1185">Reference proteome</keyword>
<reference evidence="2 3" key="1">
    <citation type="journal article" date="2014" name="BMC Genomics">
        <title>Adaptive genomic structural variation in the grape powdery mildew pathogen, Erysiphe necator.</title>
        <authorList>
            <person name="Jones L."/>
            <person name="Riaz S."/>
            <person name="Morales-Cruz A."/>
            <person name="Amrine K.C."/>
            <person name="McGuire B."/>
            <person name="Gubler W.D."/>
            <person name="Walker M.A."/>
            <person name="Cantu D."/>
        </authorList>
    </citation>
    <scope>NUCLEOTIDE SEQUENCE [LARGE SCALE GENOMIC DNA]</scope>
    <source>
        <strain evidence="3">c</strain>
    </source>
</reference>
<feature type="compositionally biased region" description="Polar residues" evidence="1">
    <location>
        <begin position="275"/>
        <end position="284"/>
    </location>
</feature>
<comment type="caution">
    <text evidence="2">The sequence shown here is derived from an EMBL/GenBank/DDBJ whole genome shotgun (WGS) entry which is preliminary data.</text>
</comment>
<dbReference type="PANTHER" id="PTHR11941:SF75">
    <property type="entry name" value="ENOYL-COA HYDRATASE_ISOMERASE FAMILY PROTEIN"/>
    <property type="match status" value="1"/>
</dbReference>
<dbReference type="GO" id="GO:0004165">
    <property type="term" value="F:delta(3)-delta(2)-enoyl-CoA isomerase activity"/>
    <property type="evidence" value="ECO:0007669"/>
    <property type="project" value="TreeGrafter"/>
</dbReference>
<name>A0A0B1P308_UNCNE</name>
<dbReference type="CDD" id="cd06558">
    <property type="entry name" value="crotonase-like"/>
    <property type="match status" value="1"/>
</dbReference>
<sequence length="284" mass="32198">MDASTPLFVLDIPALSHAKQSASHGNITCTRTLSNSGGPIYLLTFSSPPDNRLVTPFLKSLFLALDILEFSYPHGVVVTTSGVPKFYSNGLNLEHARDTHNFFPESFFALLRRFLTYPMTTIALVNGHAFAAGLMLAMYHDYRVMNPSRGFVCLNELDFGAPLKPAMSSIFRQKLRPDVYRTLVLEAHRFTGDEAFKSGIVDLLGNYIDTVEFIDERKLATKHISGIYGLMKAEMFRETLSYIDEYDIEEHKIQNFSASNQQREADSRKRVEIWRQNTQPKSKL</sequence>